<dbReference type="EMBL" id="GBRH01187325">
    <property type="protein sequence ID" value="JAE10571.1"/>
    <property type="molecule type" value="Transcribed_RNA"/>
</dbReference>
<proteinExistence type="predicted"/>
<reference evidence="2" key="2">
    <citation type="journal article" date="2015" name="Data Brief">
        <title>Shoot transcriptome of the giant reed, Arundo donax.</title>
        <authorList>
            <person name="Barrero R.A."/>
            <person name="Guerrero F.D."/>
            <person name="Moolhuijzen P."/>
            <person name="Goolsby J.A."/>
            <person name="Tidwell J."/>
            <person name="Bellgard S.E."/>
            <person name="Bellgard M.I."/>
        </authorList>
    </citation>
    <scope>NUCLEOTIDE SEQUENCE</scope>
    <source>
        <tissue evidence="2">Shoot tissue taken approximately 20 cm above the soil surface</tissue>
    </source>
</reference>
<evidence type="ECO:0000256" key="1">
    <source>
        <dbReference type="SAM" id="MobiDB-lite"/>
    </source>
</evidence>
<name>A0A0A9FKA9_ARUDO</name>
<accession>A0A0A9FKA9</accession>
<protein>
    <submittedName>
        <fullName evidence="2">Uncharacterized protein</fullName>
    </submittedName>
</protein>
<dbReference type="AlphaFoldDB" id="A0A0A9FKA9"/>
<sequence length="29" mass="2825">MASASGTSTRPTPRTSAASSPMAPPPPRG</sequence>
<reference evidence="2" key="1">
    <citation type="submission" date="2014-09" db="EMBL/GenBank/DDBJ databases">
        <authorList>
            <person name="Magalhaes I.L.F."/>
            <person name="Oliveira U."/>
            <person name="Santos F.R."/>
            <person name="Vidigal T.H.D.A."/>
            <person name="Brescovit A.D."/>
            <person name="Santos A.J."/>
        </authorList>
    </citation>
    <scope>NUCLEOTIDE SEQUENCE</scope>
    <source>
        <tissue evidence="2">Shoot tissue taken approximately 20 cm above the soil surface</tissue>
    </source>
</reference>
<feature type="compositionally biased region" description="Low complexity" evidence="1">
    <location>
        <begin position="1"/>
        <end position="21"/>
    </location>
</feature>
<organism evidence="2">
    <name type="scientific">Arundo donax</name>
    <name type="common">Giant reed</name>
    <name type="synonym">Donax arundinaceus</name>
    <dbReference type="NCBI Taxonomy" id="35708"/>
    <lineage>
        <taxon>Eukaryota</taxon>
        <taxon>Viridiplantae</taxon>
        <taxon>Streptophyta</taxon>
        <taxon>Embryophyta</taxon>
        <taxon>Tracheophyta</taxon>
        <taxon>Spermatophyta</taxon>
        <taxon>Magnoliopsida</taxon>
        <taxon>Liliopsida</taxon>
        <taxon>Poales</taxon>
        <taxon>Poaceae</taxon>
        <taxon>PACMAD clade</taxon>
        <taxon>Arundinoideae</taxon>
        <taxon>Arundineae</taxon>
        <taxon>Arundo</taxon>
    </lineage>
</organism>
<evidence type="ECO:0000313" key="2">
    <source>
        <dbReference type="EMBL" id="JAE10571.1"/>
    </source>
</evidence>
<feature type="region of interest" description="Disordered" evidence="1">
    <location>
        <begin position="1"/>
        <end position="29"/>
    </location>
</feature>